<dbReference type="SUPFAM" id="SSF101898">
    <property type="entry name" value="NHL repeat"/>
    <property type="match status" value="1"/>
</dbReference>
<comment type="catalytic activity">
    <reaction evidence="1">
        <text>a [peptide]-C-terminal (2S)-2-hydroxyglycine = a [peptide]-C-terminal amide + glyoxylate</text>
        <dbReference type="Rhea" id="RHEA:20924"/>
        <dbReference type="Rhea" id="RHEA-COMP:13485"/>
        <dbReference type="Rhea" id="RHEA-COMP:15321"/>
        <dbReference type="ChEBI" id="CHEBI:36655"/>
        <dbReference type="ChEBI" id="CHEBI:137001"/>
        <dbReference type="ChEBI" id="CHEBI:142768"/>
        <dbReference type="EC" id="4.3.2.5"/>
    </reaction>
</comment>
<dbReference type="InterPro" id="IPR001258">
    <property type="entry name" value="NHL_repeat"/>
</dbReference>
<dbReference type="GO" id="GO:0004504">
    <property type="term" value="F:peptidylglycine monooxygenase activity"/>
    <property type="evidence" value="ECO:0007669"/>
    <property type="project" value="UniProtKB-EC"/>
</dbReference>
<dbReference type="PROSITE" id="PS51125">
    <property type="entry name" value="NHL"/>
    <property type="match status" value="3"/>
</dbReference>
<reference evidence="24" key="1">
    <citation type="submission" date="2017-02" db="UniProtKB">
        <authorList>
            <consortium name="WormBaseParasite"/>
        </authorList>
    </citation>
    <scope>IDENTIFICATION</scope>
</reference>
<name>A0A0N5CWM1_THECL</name>
<keyword evidence="13" id="KW-0456">Lyase</keyword>
<dbReference type="InterPro" id="IPR014784">
    <property type="entry name" value="Cu2_ascorb_mOase-like_C"/>
</dbReference>
<dbReference type="Pfam" id="PF01082">
    <property type="entry name" value="Cu2_monooxygen"/>
    <property type="match status" value="1"/>
</dbReference>
<evidence type="ECO:0000256" key="10">
    <source>
        <dbReference type="ARBA" id="ARBA00023033"/>
    </source>
</evidence>
<evidence type="ECO:0000256" key="14">
    <source>
        <dbReference type="ARBA" id="ARBA00023268"/>
    </source>
</evidence>
<dbReference type="Pfam" id="PF01436">
    <property type="entry name" value="NHL"/>
    <property type="match status" value="2"/>
</dbReference>
<accession>A0A0N5CWM1</accession>
<feature type="binding site" evidence="16">
    <location>
        <position position="32"/>
    </location>
    <ligand>
        <name>Cu(2+)</name>
        <dbReference type="ChEBI" id="CHEBI:29036"/>
        <label>1</label>
        <note>catalytic</note>
    </ligand>
</feature>
<reference evidence="22 23" key="2">
    <citation type="submission" date="2018-11" db="EMBL/GenBank/DDBJ databases">
        <authorList>
            <consortium name="Pathogen Informatics"/>
        </authorList>
    </citation>
    <scope>NUCLEOTIDE SEQUENCE [LARGE SCALE GENOMIC DNA]</scope>
</reference>
<dbReference type="SUPFAM" id="SSF49742">
    <property type="entry name" value="PHM/PNGase F"/>
    <property type="match status" value="2"/>
</dbReference>
<dbReference type="Gene3D" id="2.120.10.30">
    <property type="entry name" value="TolB, C-terminal domain"/>
    <property type="match status" value="1"/>
</dbReference>
<comment type="similarity">
    <text evidence="3">In the C-terminal section; belongs to the peptidyl-alpha-hydroxyglycine alpha-amidating lyase family.</text>
</comment>
<evidence type="ECO:0000256" key="6">
    <source>
        <dbReference type="ARBA" id="ARBA00022729"/>
    </source>
</evidence>
<organism evidence="24">
    <name type="scientific">Thelazia callipaeda</name>
    <name type="common">Oriental eyeworm</name>
    <name type="synonym">Parasitic nematode</name>
    <dbReference type="NCBI Taxonomy" id="103827"/>
    <lineage>
        <taxon>Eukaryota</taxon>
        <taxon>Metazoa</taxon>
        <taxon>Ecdysozoa</taxon>
        <taxon>Nematoda</taxon>
        <taxon>Chromadorea</taxon>
        <taxon>Rhabditida</taxon>
        <taxon>Spirurina</taxon>
        <taxon>Spiruromorpha</taxon>
        <taxon>Thelazioidea</taxon>
        <taxon>Thelaziidae</taxon>
        <taxon>Thelazia</taxon>
    </lineage>
</organism>
<evidence type="ECO:0000259" key="21">
    <source>
        <dbReference type="Pfam" id="PF03712"/>
    </source>
</evidence>
<evidence type="ECO:0000256" key="18">
    <source>
        <dbReference type="PROSITE-ProRule" id="PRU00504"/>
    </source>
</evidence>
<dbReference type="Gene3D" id="2.60.120.230">
    <property type="match status" value="1"/>
</dbReference>
<dbReference type="InterPro" id="IPR014783">
    <property type="entry name" value="Cu2_ascorb_mOase_CS-2"/>
</dbReference>
<dbReference type="InterPro" id="IPR011042">
    <property type="entry name" value="6-blade_b-propeller_TolB-like"/>
</dbReference>
<dbReference type="OrthoDB" id="10044505at2759"/>
<evidence type="ECO:0000313" key="24">
    <source>
        <dbReference type="WBParaSite" id="TCLT_0000474701-mRNA-1"/>
    </source>
</evidence>
<dbReference type="Pfam" id="PF03712">
    <property type="entry name" value="Cu2_monoox_C"/>
    <property type="match status" value="1"/>
</dbReference>
<evidence type="ECO:0000256" key="4">
    <source>
        <dbReference type="ARBA" id="ARBA00010263"/>
    </source>
</evidence>
<comment type="cofactor">
    <cofactor evidence="16">
        <name>Cu(2+)</name>
        <dbReference type="ChEBI" id="CHEBI:29036"/>
    </cofactor>
    <text evidence="16">Binds 2 Cu(2+) ions per subunit.</text>
</comment>
<dbReference type="WBParaSite" id="TCLT_0000474701-mRNA-1">
    <property type="protein sequence ID" value="TCLT_0000474701-mRNA-1"/>
    <property type="gene ID" value="TCLT_0000474701"/>
</dbReference>
<evidence type="ECO:0000256" key="5">
    <source>
        <dbReference type="ARBA" id="ARBA00022723"/>
    </source>
</evidence>
<evidence type="ECO:0000256" key="13">
    <source>
        <dbReference type="ARBA" id="ARBA00023239"/>
    </source>
</evidence>
<keyword evidence="19" id="KW-1133">Transmembrane helix</keyword>
<evidence type="ECO:0000256" key="19">
    <source>
        <dbReference type="SAM" id="Phobius"/>
    </source>
</evidence>
<dbReference type="Gene3D" id="2.60.120.310">
    <property type="entry name" value="Copper type II, ascorbate-dependent monooxygenase, N-terminal domain"/>
    <property type="match status" value="1"/>
</dbReference>
<feature type="repeat" description="NHL" evidence="18">
    <location>
        <begin position="497"/>
        <end position="530"/>
    </location>
</feature>
<dbReference type="PANTHER" id="PTHR10680:SF14">
    <property type="entry name" value="PEPTIDYL-GLYCINE ALPHA-AMIDATING MONOOXYGENASE"/>
    <property type="match status" value="1"/>
</dbReference>
<dbReference type="CDD" id="cd14958">
    <property type="entry name" value="NHL_PAL_like"/>
    <property type="match status" value="1"/>
</dbReference>
<keyword evidence="7" id="KW-0677">Repeat</keyword>
<feature type="repeat" description="NHL" evidence="18">
    <location>
        <begin position="377"/>
        <end position="414"/>
    </location>
</feature>
<feature type="repeat" description="NHL" evidence="18">
    <location>
        <begin position="426"/>
        <end position="468"/>
    </location>
</feature>
<gene>
    <name evidence="22" type="ORF">TCLT_LOCUS4736</name>
</gene>
<evidence type="ECO:0000259" key="20">
    <source>
        <dbReference type="Pfam" id="PF01082"/>
    </source>
</evidence>
<keyword evidence="12" id="KW-0325">Glycoprotein</keyword>
<evidence type="ECO:0000256" key="17">
    <source>
        <dbReference type="PIRSR" id="PIRSR600720-3"/>
    </source>
</evidence>
<evidence type="ECO:0000256" key="12">
    <source>
        <dbReference type="ARBA" id="ARBA00023180"/>
    </source>
</evidence>
<comment type="catalytic activity">
    <reaction evidence="15">
        <text>a [peptide]-C-terminal glycine + 2 L-ascorbate + O2 = a [peptide]-C-terminal (2S)-2-hydroxyglycine + 2 monodehydro-L-ascorbate radical + H2O</text>
        <dbReference type="Rhea" id="RHEA:21452"/>
        <dbReference type="Rhea" id="RHEA-COMP:13486"/>
        <dbReference type="Rhea" id="RHEA-COMP:15321"/>
        <dbReference type="ChEBI" id="CHEBI:15377"/>
        <dbReference type="ChEBI" id="CHEBI:15379"/>
        <dbReference type="ChEBI" id="CHEBI:38290"/>
        <dbReference type="ChEBI" id="CHEBI:59513"/>
        <dbReference type="ChEBI" id="CHEBI:137000"/>
        <dbReference type="ChEBI" id="CHEBI:142768"/>
        <dbReference type="EC" id="1.14.17.3"/>
    </reaction>
</comment>
<feature type="transmembrane region" description="Helical" evidence="19">
    <location>
        <begin position="687"/>
        <end position="707"/>
    </location>
</feature>
<dbReference type="PANTHER" id="PTHR10680">
    <property type="entry name" value="PEPTIDYL-GLYCINE ALPHA-AMIDATING MONOOXYGENASE"/>
    <property type="match status" value="1"/>
</dbReference>
<dbReference type="GO" id="GO:0006518">
    <property type="term" value="P:peptide metabolic process"/>
    <property type="evidence" value="ECO:0007669"/>
    <property type="project" value="InterPro"/>
</dbReference>
<keyword evidence="8" id="KW-0560">Oxidoreductase</keyword>
<dbReference type="PRINTS" id="PR00790">
    <property type="entry name" value="PAMONOXGNASE"/>
</dbReference>
<dbReference type="GO" id="GO:0016020">
    <property type="term" value="C:membrane"/>
    <property type="evidence" value="ECO:0007669"/>
    <property type="project" value="InterPro"/>
</dbReference>
<keyword evidence="6" id="KW-0732">Signal</keyword>
<protein>
    <submittedName>
        <fullName evidence="24">Peptidylglycine monooxygenase</fullName>
    </submittedName>
</protein>
<proteinExistence type="inferred from homology"/>
<feature type="binding site" evidence="16">
    <location>
        <position position="166"/>
    </location>
    <ligand>
        <name>Cu(2+)</name>
        <dbReference type="ChEBI" id="CHEBI:29036"/>
        <label>1</label>
        <note>catalytic</note>
    </ligand>
</feature>
<keyword evidence="9 16" id="KW-0186">Copper</keyword>
<dbReference type="InterPro" id="IPR000323">
    <property type="entry name" value="Cu2_ascorb_mOase_N"/>
</dbReference>
<feature type="binding site" evidence="16">
    <location>
        <position position="98"/>
    </location>
    <ligand>
        <name>Cu(2+)</name>
        <dbReference type="ChEBI" id="CHEBI:29036"/>
        <label>1</label>
        <note>catalytic</note>
    </ligand>
</feature>
<evidence type="ECO:0000256" key="8">
    <source>
        <dbReference type="ARBA" id="ARBA00023002"/>
    </source>
</evidence>
<dbReference type="EMBL" id="UYYF01004301">
    <property type="protein sequence ID" value="VDN01888.1"/>
    <property type="molecule type" value="Genomic_DNA"/>
</dbReference>
<dbReference type="GO" id="GO:0005507">
    <property type="term" value="F:copper ion binding"/>
    <property type="evidence" value="ECO:0007669"/>
    <property type="project" value="InterPro"/>
</dbReference>
<evidence type="ECO:0000256" key="3">
    <source>
        <dbReference type="ARBA" id="ARBA00006026"/>
    </source>
</evidence>
<dbReference type="Proteomes" id="UP000276776">
    <property type="component" value="Unassembled WGS sequence"/>
</dbReference>
<keyword evidence="19" id="KW-0812">Transmembrane</keyword>
<feature type="binding site" evidence="16">
    <location>
        <position position="168"/>
    </location>
    <ligand>
        <name>Cu(2+)</name>
        <dbReference type="ChEBI" id="CHEBI:29036"/>
        <label>1</label>
        <note>catalytic</note>
    </ligand>
</feature>
<evidence type="ECO:0000313" key="23">
    <source>
        <dbReference type="Proteomes" id="UP000276776"/>
    </source>
</evidence>
<feature type="binding site" evidence="16">
    <location>
        <position position="33"/>
    </location>
    <ligand>
        <name>Cu(2+)</name>
        <dbReference type="ChEBI" id="CHEBI:29036"/>
        <label>1</label>
        <note>catalytic</note>
    </ligand>
</feature>
<feature type="disulfide bond" evidence="17">
    <location>
        <begin position="217"/>
        <end position="239"/>
    </location>
</feature>
<keyword evidence="5 16" id="KW-0479">Metal-binding</keyword>
<dbReference type="InterPro" id="IPR036939">
    <property type="entry name" value="Cu2_ascorb_mOase_N_sf"/>
</dbReference>
<feature type="domain" description="Copper type II ascorbate-dependent monooxygenase N-terminal" evidence="20">
    <location>
        <begin position="17"/>
        <end position="102"/>
    </location>
</feature>
<keyword evidence="23" id="KW-1185">Reference proteome</keyword>
<evidence type="ECO:0000256" key="1">
    <source>
        <dbReference type="ARBA" id="ARBA00000686"/>
    </source>
</evidence>
<feature type="binding site" evidence="16">
    <location>
        <position position="238"/>
    </location>
    <ligand>
        <name>Cu(2+)</name>
        <dbReference type="ChEBI" id="CHEBI:29036"/>
        <label>1</label>
        <note>catalytic</note>
    </ligand>
</feature>
<dbReference type="GO" id="GO:0005576">
    <property type="term" value="C:extracellular region"/>
    <property type="evidence" value="ECO:0007669"/>
    <property type="project" value="TreeGrafter"/>
</dbReference>
<keyword evidence="14" id="KW-0511">Multifunctional enzyme</keyword>
<dbReference type="GO" id="GO:0004598">
    <property type="term" value="F:peptidylamidoglycolate lyase activity"/>
    <property type="evidence" value="ECO:0007669"/>
    <property type="project" value="UniProtKB-EC"/>
</dbReference>
<dbReference type="InterPro" id="IPR024548">
    <property type="entry name" value="Cu2_monoox_C"/>
</dbReference>
<evidence type="ECO:0000256" key="15">
    <source>
        <dbReference type="ARBA" id="ARBA00048431"/>
    </source>
</evidence>
<feature type="domain" description="Copper type II ascorbate-dependent monooxygenase C-terminal" evidence="21">
    <location>
        <begin position="126"/>
        <end position="270"/>
    </location>
</feature>
<sequence>MFQNDDYISVALRIRPGYIVRFEPFAEADRIHHILLYGCAQPAYATQFWRGKDICGSSSSHILYAWARNAPDLHLPRDVAFSVGHETDSVKYLVMQVHYAQPFIGKVLDYSGITIHMVDEKPLNLAAVLLFVSGTPIPPGLAHYQTNMSCLFKSETPIHPFAFRTHTHGMGRVVSAFYKHSDEWIMIGKRNPQWPQLFEPIKANLTIVNDDLIAATCVYDSSSQKSVVQMGSTGSDEMCNFYMMFYWNSSLPDPLPDEANCYMQYKQQLVSKEYPVEGISLLPSHPEWELKAHQSSKPFGISEGIKTRSINGIKLGQVSGLCFDSSGNLIIFHRGSRVWDSNSFNTENVLRDKTPIMEDAILVTYSNKPNATFLLRHKYGSGNFYIPHSIAVDAENNYYTTDVGSHQVIKWAVSEGVLTKVLELGEKFIPGEDKNRFCKPAGVAVTKDGNIFVADGYCNNRIMKFARNGQFLLQWGMASYGNFINYAAFGMSVPPLGTFSLPHDIVTNTDSSLLYVADRENARIQIFDTYGQVRGQISNTARSKAFSNIYSVHYHADTLYFIPGRSEKNEQMSAFNANASAARVQFSFQPINYQFNKPHTIRVSPDGQYIYVGELGDNGGQVLQFIIHRDLHNEGNNIDFLKFVYKNSIPICFGDLLIGTWCIAVKSSSDFVPFSAHSSPYSTSTSYFPYKFLIAMFTLTLLVIYAYRRKKLIRTVKQHSVLDRAGFRPLRTDDPETSDDESEDDTIIARANLGHKF</sequence>
<dbReference type="AlphaFoldDB" id="A0A0N5CWM1"/>
<dbReference type="OMA" id="EHHAHQS"/>
<dbReference type="InterPro" id="IPR000720">
    <property type="entry name" value="PHM/PAL"/>
</dbReference>
<evidence type="ECO:0000256" key="7">
    <source>
        <dbReference type="ARBA" id="ARBA00022737"/>
    </source>
</evidence>
<dbReference type="PROSITE" id="PS00085">
    <property type="entry name" value="CU2_MONOOXYGENASE_2"/>
    <property type="match status" value="1"/>
</dbReference>
<evidence type="ECO:0000313" key="22">
    <source>
        <dbReference type="EMBL" id="VDN01888.1"/>
    </source>
</evidence>
<evidence type="ECO:0000256" key="2">
    <source>
        <dbReference type="ARBA" id="ARBA00001947"/>
    </source>
</evidence>
<dbReference type="InterPro" id="IPR008977">
    <property type="entry name" value="PHM/PNGase_F_dom_sf"/>
</dbReference>
<keyword evidence="11 17" id="KW-1015">Disulfide bond</keyword>
<keyword evidence="10" id="KW-0503">Monooxygenase</keyword>
<comment type="similarity">
    <text evidence="4">In the N-terminal section; belongs to the copper type II ascorbate-dependent monooxygenase family.</text>
</comment>
<evidence type="ECO:0000256" key="9">
    <source>
        <dbReference type="ARBA" id="ARBA00023008"/>
    </source>
</evidence>
<evidence type="ECO:0000256" key="16">
    <source>
        <dbReference type="PIRSR" id="PIRSR600720-2"/>
    </source>
</evidence>
<comment type="cofactor">
    <cofactor evidence="2">
        <name>Zn(2+)</name>
        <dbReference type="ChEBI" id="CHEBI:29105"/>
    </cofactor>
</comment>
<keyword evidence="19" id="KW-0472">Membrane</keyword>
<evidence type="ECO:0000256" key="11">
    <source>
        <dbReference type="ARBA" id="ARBA00023157"/>
    </source>
</evidence>